<dbReference type="Proteomes" id="UP000679725">
    <property type="component" value="Unassembled WGS sequence"/>
</dbReference>
<dbReference type="Pfam" id="PF13274">
    <property type="entry name" value="SocA_Panacea"/>
    <property type="match status" value="1"/>
</dbReference>
<dbReference type="EMBL" id="CAJRAU010000008">
    <property type="protein sequence ID" value="CAG5073104.1"/>
    <property type="molecule type" value="Genomic_DNA"/>
</dbReference>
<feature type="domain" description="Antitoxin SocA-like Panacea" evidence="1">
    <location>
        <begin position="31"/>
        <end position="136"/>
    </location>
</feature>
<dbReference type="RefSeq" id="WP_215235883.1">
    <property type="nucleotide sequence ID" value="NZ_CAJRAU010000008.1"/>
</dbReference>
<comment type="caution">
    <text evidence="2">The sequence shown here is derived from an EMBL/GenBank/DDBJ whole genome shotgun (WGS) entry which is preliminary data.</text>
</comment>
<keyword evidence="3" id="KW-1185">Reference proteome</keyword>
<gene>
    <name evidence="2" type="ORF">DYBT9623_04610</name>
</gene>
<proteinExistence type="predicted"/>
<protein>
    <recommendedName>
        <fullName evidence="1">Antitoxin SocA-like Panacea domain-containing protein</fullName>
    </recommendedName>
</protein>
<dbReference type="InterPro" id="IPR025272">
    <property type="entry name" value="SocA_Panacea"/>
</dbReference>
<accession>A0ABM8UW71</accession>
<organism evidence="2 3">
    <name type="scientific">Dyadobacter linearis</name>
    <dbReference type="NCBI Taxonomy" id="2823330"/>
    <lineage>
        <taxon>Bacteria</taxon>
        <taxon>Pseudomonadati</taxon>
        <taxon>Bacteroidota</taxon>
        <taxon>Cytophagia</taxon>
        <taxon>Cytophagales</taxon>
        <taxon>Spirosomataceae</taxon>
        <taxon>Dyadobacter</taxon>
    </lineage>
</organism>
<name>A0ABM8UW71_9BACT</name>
<evidence type="ECO:0000259" key="1">
    <source>
        <dbReference type="Pfam" id="PF13274"/>
    </source>
</evidence>
<evidence type="ECO:0000313" key="3">
    <source>
        <dbReference type="Proteomes" id="UP000679725"/>
    </source>
</evidence>
<sequence>MNTIEEKTEITISAMLYILKHLGGKSDIHKLFKILYFAEQKHLVKYGSEISGDRFHAMNNGPVPSLAYDITKSLRAGKPTFAKFFETFGDYSIKGISEPDMDWLSESEIACLNESIHENQHLDFKTLTEKSHDAAWADTKPDREIDIIKVAKAGGADKDMLDYIEDSMSLRFAEFE</sequence>
<reference evidence="2 3" key="1">
    <citation type="submission" date="2021-04" db="EMBL/GenBank/DDBJ databases">
        <authorList>
            <person name="Rodrigo-Torres L."/>
            <person name="Arahal R. D."/>
            <person name="Lucena T."/>
        </authorList>
    </citation>
    <scope>NUCLEOTIDE SEQUENCE [LARGE SCALE GENOMIC DNA]</scope>
    <source>
        <strain evidence="2 3">CECT 9623</strain>
    </source>
</reference>
<evidence type="ECO:0000313" key="2">
    <source>
        <dbReference type="EMBL" id="CAG5073104.1"/>
    </source>
</evidence>